<accession>G0V5G9</accession>
<protein>
    <submittedName>
        <fullName evidence="1">Uncharacterized protein</fullName>
    </submittedName>
</protein>
<dbReference type="HOGENOM" id="CLU_141159_0_0_1"/>
<dbReference type="OMA" id="FINIKCE"/>
<reference evidence="1 2" key="1">
    <citation type="journal article" date="2011" name="Proc. Natl. Acad. Sci. U.S.A.">
        <title>Evolutionary erosion of yeast sex chromosomes by mating-type switching accidents.</title>
        <authorList>
            <person name="Gordon J.L."/>
            <person name="Armisen D."/>
            <person name="Proux-Wera E."/>
            <person name="Oheigeartaigh S.S."/>
            <person name="Byrne K.P."/>
            <person name="Wolfe K.H."/>
        </authorList>
    </citation>
    <scope>NUCLEOTIDE SEQUENCE [LARGE SCALE GENOMIC DNA]</scope>
    <source>
        <strain evidence="2">ATCC 76901 / BCRC 22586 / CBS 4309 / NBRC 1992 / NRRL Y-12630</strain>
    </source>
</reference>
<dbReference type="CDD" id="cd23707">
    <property type="entry name" value="Ten1_OBF"/>
    <property type="match status" value="1"/>
</dbReference>
<dbReference type="EMBL" id="HE576752">
    <property type="protein sequence ID" value="CCC66705.1"/>
    <property type="molecule type" value="Genomic_DNA"/>
</dbReference>
<dbReference type="OrthoDB" id="4038502at2759"/>
<dbReference type="InParanoid" id="G0V5G9"/>
<dbReference type="KEGG" id="ncs:NCAS_0A01470"/>
<evidence type="ECO:0000313" key="2">
    <source>
        <dbReference type="Proteomes" id="UP000001640"/>
    </source>
</evidence>
<evidence type="ECO:0000313" key="1">
    <source>
        <dbReference type="EMBL" id="CCC66705.1"/>
    </source>
</evidence>
<dbReference type="Proteomes" id="UP000001640">
    <property type="component" value="Chromosome 1"/>
</dbReference>
<dbReference type="AlphaFoldDB" id="G0V5G9"/>
<keyword evidence="2" id="KW-1185">Reference proteome</keyword>
<gene>
    <name evidence="1" type="primary">NCAS0A01470</name>
    <name evidence="1" type="ordered locus">NCAS_0A01470</name>
</gene>
<proteinExistence type="predicted"/>
<dbReference type="GeneID" id="96900196"/>
<name>G0V5G9_NAUCA</name>
<dbReference type="RefSeq" id="XP_003673098.1">
    <property type="nucleotide sequence ID" value="XM_003673050.1"/>
</dbReference>
<dbReference type="eggNOG" id="ENOG502SCDC">
    <property type="taxonomic scope" value="Eukaryota"/>
</dbReference>
<reference key="2">
    <citation type="submission" date="2011-08" db="EMBL/GenBank/DDBJ databases">
        <title>Genome sequence of Naumovozyma castellii.</title>
        <authorList>
            <person name="Gordon J.L."/>
            <person name="Armisen D."/>
            <person name="Proux-Wera E."/>
            <person name="OhEigeartaigh S.S."/>
            <person name="Byrne K.P."/>
            <person name="Wolfe K.H."/>
        </authorList>
    </citation>
    <scope>NUCLEOTIDE SEQUENCE</scope>
    <source>
        <strain>Type strain:CBS 4309</strain>
    </source>
</reference>
<dbReference type="FunCoup" id="G0V5G9">
    <property type="interactions" value="24"/>
</dbReference>
<organism evidence="1 2">
    <name type="scientific">Naumovozyma castellii</name>
    <name type="common">Yeast</name>
    <name type="synonym">Saccharomyces castellii</name>
    <dbReference type="NCBI Taxonomy" id="27288"/>
    <lineage>
        <taxon>Eukaryota</taxon>
        <taxon>Fungi</taxon>
        <taxon>Dikarya</taxon>
        <taxon>Ascomycota</taxon>
        <taxon>Saccharomycotina</taxon>
        <taxon>Saccharomycetes</taxon>
        <taxon>Saccharomycetales</taxon>
        <taxon>Saccharomycetaceae</taxon>
        <taxon>Naumovozyma</taxon>
    </lineage>
</organism>
<sequence>MSQLVVDICKLNQVLLNLNERSKEIFTNSSRRFRVVAQLLDIQPYDDEENEGFLCKLIVGNLPDFHAQILDDVAHFTQVKNVRLELYVSESLYRSTFDINCSNRTPELYDAVDLTVAIWNNGFINIKCEVIDIEILNLEEVNQLREFIASPMGQEFLQLSNSTGDYSQPNT</sequence>